<feature type="transmembrane region" description="Helical" evidence="1">
    <location>
        <begin position="58"/>
        <end position="75"/>
    </location>
</feature>
<proteinExistence type="predicted"/>
<keyword evidence="1" id="KW-0812">Transmembrane</keyword>
<reference evidence="2 3" key="1">
    <citation type="submission" date="2023-05" db="EMBL/GenBank/DDBJ databases">
        <title>Comparative genomics reveals the evidence of polycyclic aromatic hydrocarbons degradation in moderately halophilic genus Pontibacillus.</title>
        <authorList>
            <person name="Yang H."/>
            <person name="Qian Z."/>
        </authorList>
    </citation>
    <scope>NUCLEOTIDE SEQUENCE [LARGE SCALE GENOMIC DNA]</scope>
    <source>
        <strain evidence="3">HN14</strain>
    </source>
</reference>
<gene>
    <name evidence="2" type="ORF">QNI29_05800</name>
</gene>
<keyword evidence="1" id="KW-1133">Transmembrane helix</keyword>
<sequence>MEGILFILAIVLAILSSFLLKSYLDKGDRIKRHAIDEEITQDVVCFPAKEGKWWSSPVLLWGTYGFLHVYFVLFFNEDIFLTGTQAIMGFCVVIAQNRQSSEDFVRSKNGVLYITRGPVLSRKVVDLRHLLRVVETRKHLSFYQENARIARIPFRELRQEDIPRLKEEIEAYIPIRNE</sequence>
<name>A0ABY8V0N2_9BACI</name>
<keyword evidence="3" id="KW-1185">Reference proteome</keyword>
<evidence type="ECO:0000313" key="3">
    <source>
        <dbReference type="Proteomes" id="UP001236652"/>
    </source>
</evidence>
<dbReference type="EMBL" id="CP126446">
    <property type="protein sequence ID" value="WIF99170.1"/>
    <property type="molecule type" value="Genomic_DNA"/>
</dbReference>
<feature type="transmembrane region" description="Helical" evidence="1">
    <location>
        <begin position="6"/>
        <end position="24"/>
    </location>
</feature>
<organism evidence="2 3">
    <name type="scientific">Pontibacillus chungwhensis</name>
    <dbReference type="NCBI Taxonomy" id="265426"/>
    <lineage>
        <taxon>Bacteria</taxon>
        <taxon>Bacillati</taxon>
        <taxon>Bacillota</taxon>
        <taxon>Bacilli</taxon>
        <taxon>Bacillales</taxon>
        <taxon>Bacillaceae</taxon>
        <taxon>Pontibacillus</taxon>
    </lineage>
</organism>
<keyword evidence="1" id="KW-0472">Membrane</keyword>
<dbReference type="Proteomes" id="UP001236652">
    <property type="component" value="Chromosome"/>
</dbReference>
<dbReference type="RefSeq" id="WP_231418211.1">
    <property type="nucleotide sequence ID" value="NZ_CP126446.1"/>
</dbReference>
<evidence type="ECO:0000256" key="1">
    <source>
        <dbReference type="SAM" id="Phobius"/>
    </source>
</evidence>
<evidence type="ECO:0000313" key="2">
    <source>
        <dbReference type="EMBL" id="WIF99170.1"/>
    </source>
</evidence>
<protein>
    <submittedName>
        <fullName evidence="2">Uncharacterized protein</fullName>
    </submittedName>
</protein>
<accession>A0ABY8V0N2</accession>